<dbReference type="EMBL" id="JH611165">
    <property type="protein sequence ID" value="EJP73592.1"/>
    <property type="molecule type" value="Genomic_DNA"/>
</dbReference>
<evidence type="ECO:0000256" key="1">
    <source>
        <dbReference type="SAM" id="Coils"/>
    </source>
</evidence>
<evidence type="ECO:0000313" key="3">
    <source>
        <dbReference type="Proteomes" id="UP000010116"/>
    </source>
</evidence>
<dbReference type="HOGENOM" id="CLU_2439068_0_0_6"/>
<accession>J4V520</accession>
<protein>
    <submittedName>
        <fullName evidence="2">Septum formation initiator</fullName>
    </submittedName>
</protein>
<organism evidence="2 3">
    <name type="scientific">SAR86 cluster bacterium SAR86B</name>
    <dbReference type="NCBI Taxonomy" id="1123867"/>
    <lineage>
        <taxon>Bacteria</taxon>
        <taxon>Pseudomonadati</taxon>
        <taxon>Pseudomonadota</taxon>
        <taxon>Gammaproteobacteria</taxon>
        <taxon>SAR86 cluster</taxon>
    </lineage>
</organism>
<sequence>MKYIFTILLTILIILSFEKIKLSWELNKLYFNNQNLKIEYEILKEENLKLLTQFHLENLPSGIEKQAKENLGMIKKEAKEIYIDISNEEE</sequence>
<feature type="coiled-coil region" evidence="1">
    <location>
        <begin position="26"/>
        <end position="53"/>
    </location>
</feature>
<dbReference type="Proteomes" id="UP000010116">
    <property type="component" value="Unassembled WGS sequence"/>
</dbReference>
<name>J4V520_9GAMM</name>
<dbReference type="AlphaFoldDB" id="J4V520"/>
<proteinExistence type="predicted"/>
<gene>
    <name evidence="2" type="ORF">NT02SARS_0322</name>
</gene>
<keyword evidence="1" id="KW-0175">Coiled coil</keyword>
<evidence type="ECO:0000313" key="2">
    <source>
        <dbReference type="EMBL" id="EJP73592.1"/>
    </source>
</evidence>
<reference evidence="2 3" key="1">
    <citation type="journal article" date="2012" name="ISME J.">
        <title>Genomic insights to SAR86, an abundant and uncultivated marine bacterial lineage.</title>
        <authorList>
            <person name="Dupont C.L."/>
            <person name="Rusch D.B."/>
            <person name="Yooseph S."/>
            <person name="Lombardo M.J."/>
            <person name="Richter R.A."/>
            <person name="Valas R."/>
            <person name="Novotny M."/>
            <person name="Yee-Greenbaum J."/>
            <person name="Selengut J.D."/>
            <person name="Haft D.H."/>
            <person name="Halpern A.L."/>
            <person name="Lasken R.S."/>
            <person name="Nealson K."/>
            <person name="Friedman R."/>
            <person name="Venter J.C."/>
        </authorList>
    </citation>
    <scope>NUCLEOTIDE SEQUENCE [LARGE SCALE GENOMIC DNA]</scope>
</reference>